<dbReference type="EMBL" id="ML732314">
    <property type="protein sequence ID" value="KAB8070099.1"/>
    <property type="molecule type" value="Genomic_DNA"/>
</dbReference>
<evidence type="ECO:0000256" key="5">
    <source>
        <dbReference type="ARBA" id="ARBA00023242"/>
    </source>
</evidence>
<evidence type="ECO:0000256" key="4">
    <source>
        <dbReference type="ARBA" id="ARBA00023163"/>
    </source>
</evidence>
<dbReference type="GO" id="GO:0009893">
    <property type="term" value="P:positive regulation of metabolic process"/>
    <property type="evidence" value="ECO:0007669"/>
    <property type="project" value="UniProtKB-ARBA"/>
</dbReference>
<keyword evidence="3" id="KW-0238">DNA-binding</keyword>
<keyword evidence="5" id="KW-0539">Nucleus</keyword>
<evidence type="ECO:0000313" key="8">
    <source>
        <dbReference type="Proteomes" id="UP000326565"/>
    </source>
</evidence>
<dbReference type="InterPro" id="IPR021858">
    <property type="entry name" value="Fun_TF"/>
</dbReference>
<dbReference type="GO" id="GO:0005634">
    <property type="term" value="C:nucleus"/>
    <property type="evidence" value="ECO:0007669"/>
    <property type="project" value="UniProtKB-SubCell"/>
</dbReference>
<evidence type="ECO:0000313" key="7">
    <source>
        <dbReference type="EMBL" id="KAB8070099.1"/>
    </source>
</evidence>
<keyword evidence="2" id="KW-0805">Transcription regulation</keyword>
<dbReference type="CDD" id="cd00067">
    <property type="entry name" value="GAL4"/>
    <property type="match status" value="1"/>
</dbReference>
<protein>
    <submittedName>
        <fullName evidence="7">Fungal-specific transcription factor domain-containing protein</fullName>
    </submittedName>
</protein>
<dbReference type="GO" id="GO:0008270">
    <property type="term" value="F:zinc ion binding"/>
    <property type="evidence" value="ECO:0007669"/>
    <property type="project" value="InterPro"/>
</dbReference>
<dbReference type="Gene3D" id="4.10.240.10">
    <property type="entry name" value="Zn(2)-C6 fungal-type DNA-binding domain"/>
    <property type="match status" value="1"/>
</dbReference>
<name>A0A5N5WP92_9EURO</name>
<accession>A0A5N5WP92</accession>
<organism evidence="7 8">
    <name type="scientific">Aspergillus leporis</name>
    <dbReference type="NCBI Taxonomy" id="41062"/>
    <lineage>
        <taxon>Eukaryota</taxon>
        <taxon>Fungi</taxon>
        <taxon>Dikarya</taxon>
        <taxon>Ascomycota</taxon>
        <taxon>Pezizomycotina</taxon>
        <taxon>Eurotiomycetes</taxon>
        <taxon>Eurotiomycetidae</taxon>
        <taxon>Eurotiales</taxon>
        <taxon>Aspergillaceae</taxon>
        <taxon>Aspergillus</taxon>
        <taxon>Aspergillus subgen. Circumdati</taxon>
    </lineage>
</organism>
<feature type="domain" description="Zn(2)-C6 fungal-type" evidence="6">
    <location>
        <begin position="25"/>
        <end position="55"/>
    </location>
</feature>
<evidence type="ECO:0000259" key="6">
    <source>
        <dbReference type="PROSITE" id="PS50048"/>
    </source>
</evidence>
<evidence type="ECO:0000256" key="3">
    <source>
        <dbReference type="ARBA" id="ARBA00023125"/>
    </source>
</evidence>
<dbReference type="PROSITE" id="PS00463">
    <property type="entry name" value="ZN2_CY6_FUNGAL_1"/>
    <property type="match status" value="1"/>
</dbReference>
<proteinExistence type="predicted"/>
<comment type="subcellular location">
    <subcellularLocation>
        <location evidence="1">Nucleus</location>
    </subcellularLocation>
</comment>
<keyword evidence="8" id="KW-1185">Reference proteome</keyword>
<dbReference type="SUPFAM" id="SSF57701">
    <property type="entry name" value="Zn2/Cys6 DNA-binding domain"/>
    <property type="match status" value="1"/>
</dbReference>
<sequence length="557" mass="62455">MTSRHQPKNYRPPRRRPAHLRTKTGCLTCRKRKKKCDETLGTCSNCARRWLPCEWPDLIHSKQPSAIEFPIPEGSVVSRTSPQPSGDERHFTQHDYTGIHAADASFTGGIDQNSDLQSSLSSGTLPSSHIGDTISTYGAPQLFLEYINPTMHLPLDISPASTPLFDFLTAVFLRQLIRPMASDAVIESATQESLMLAFRTPFYMHSLLACCGAEIPVQDLHSQVYFQKLARVHYIKAIAGLRKSLDTGLLNVDNTAIIRTSLTLCIYERSKPRLSKGVDAHLRGLAQLIQLRFRYNSSPSEPQSETEATITRVILEAFMFHAMTSIPFQRTTRQPKVVETALTLAENRLQGMFKWKVPMYPESPVLGAPPKLFRYAREIALMHERSSEGGINIQRCYELRELLTRFTESESAHSGTSFQRSCLHGSAGETSSVGDQSACIPPSMTPETPLFLGPRLYIVASKILLERMISQALETVESSLQELVCEGFNLVSQLDPSSDYYAEYYCWPMIVLGTCRLTSSAQRGSLLSKALAFWKATRNGTMKRLMDMLTAIWKMKD</sequence>
<evidence type="ECO:0000256" key="2">
    <source>
        <dbReference type="ARBA" id="ARBA00023015"/>
    </source>
</evidence>
<dbReference type="Pfam" id="PF11951">
    <property type="entry name" value="Fungal_trans_2"/>
    <property type="match status" value="1"/>
</dbReference>
<evidence type="ECO:0000256" key="1">
    <source>
        <dbReference type="ARBA" id="ARBA00004123"/>
    </source>
</evidence>
<dbReference type="GO" id="GO:0003677">
    <property type="term" value="F:DNA binding"/>
    <property type="evidence" value="ECO:0007669"/>
    <property type="project" value="UniProtKB-KW"/>
</dbReference>
<dbReference type="AlphaFoldDB" id="A0A5N5WP92"/>
<dbReference type="GO" id="GO:0000981">
    <property type="term" value="F:DNA-binding transcription factor activity, RNA polymerase II-specific"/>
    <property type="evidence" value="ECO:0007669"/>
    <property type="project" value="InterPro"/>
</dbReference>
<dbReference type="PROSITE" id="PS50048">
    <property type="entry name" value="ZN2_CY6_FUNGAL_2"/>
    <property type="match status" value="1"/>
</dbReference>
<dbReference type="PANTHER" id="PTHR37534:SF46">
    <property type="entry name" value="ZN(II)2CYS6 TRANSCRIPTION FACTOR (EUROFUNG)"/>
    <property type="match status" value="1"/>
</dbReference>
<gene>
    <name evidence="7" type="ORF">BDV29DRAFT_160774</name>
</gene>
<dbReference type="Proteomes" id="UP000326565">
    <property type="component" value="Unassembled WGS sequence"/>
</dbReference>
<dbReference type="PANTHER" id="PTHR37534">
    <property type="entry name" value="TRANSCRIPTIONAL ACTIVATOR PROTEIN UGA3"/>
    <property type="match status" value="1"/>
</dbReference>
<dbReference type="InterPro" id="IPR001138">
    <property type="entry name" value="Zn2Cys6_DnaBD"/>
</dbReference>
<dbReference type="OrthoDB" id="1919336at2759"/>
<dbReference type="InterPro" id="IPR036864">
    <property type="entry name" value="Zn2-C6_fun-type_DNA-bd_sf"/>
</dbReference>
<dbReference type="SMART" id="SM00066">
    <property type="entry name" value="GAL4"/>
    <property type="match status" value="1"/>
</dbReference>
<dbReference type="Pfam" id="PF00172">
    <property type="entry name" value="Zn_clus"/>
    <property type="match status" value="1"/>
</dbReference>
<keyword evidence="4" id="KW-0804">Transcription</keyword>
<reference evidence="7 8" key="1">
    <citation type="submission" date="2019-04" db="EMBL/GenBank/DDBJ databases">
        <title>Friends and foes A comparative genomics study of 23 Aspergillus species from section Flavi.</title>
        <authorList>
            <consortium name="DOE Joint Genome Institute"/>
            <person name="Kjaerbolling I."/>
            <person name="Vesth T."/>
            <person name="Frisvad J.C."/>
            <person name="Nybo J.L."/>
            <person name="Theobald S."/>
            <person name="Kildgaard S."/>
            <person name="Isbrandt T."/>
            <person name="Kuo A."/>
            <person name="Sato A."/>
            <person name="Lyhne E.K."/>
            <person name="Kogle M.E."/>
            <person name="Wiebenga A."/>
            <person name="Kun R.S."/>
            <person name="Lubbers R.J."/>
            <person name="Makela M.R."/>
            <person name="Barry K."/>
            <person name="Chovatia M."/>
            <person name="Clum A."/>
            <person name="Daum C."/>
            <person name="Haridas S."/>
            <person name="He G."/>
            <person name="LaButti K."/>
            <person name="Lipzen A."/>
            <person name="Mondo S."/>
            <person name="Riley R."/>
            <person name="Salamov A."/>
            <person name="Simmons B.A."/>
            <person name="Magnuson J.K."/>
            <person name="Henrissat B."/>
            <person name="Mortensen U.H."/>
            <person name="Larsen T.O."/>
            <person name="Devries R.P."/>
            <person name="Grigoriev I.V."/>
            <person name="Machida M."/>
            <person name="Baker S.E."/>
            <person name="Andersen M.R."/>
        </authorList>
    </citation>
    <scope>NUCLEOTIDE SEQUENCE [LARGE SCALE GENOMIC DNA]</scope>
    <source>
        <strain evidence="7 8">CBS 151.66</strain>
    </source>
</reference>